<dbReference type="GO" id="GO:0005524">
    <property type="term" value="F:ATP binding"/>
    <property type="evidence" value="ECO:0007669"/>
    <property type="project" value="UniProtKB-KW"/>
</dbReference>
<evidence type="ECO:0008006" key="5">
    <source>
        <dbReference type="Google" id="ProtNLM"/>
    </source>
</evidence>
<organism evidence="4">
    <name type="scientific">Timema tahoe</name>
    <dbReference type="NCBI Taxonomy" id="61484"/>
    <lineage>
        <taxon>Eukaryota</taxon>
        <taxon>Metazoa</taxon>
        <taxon>Ecdysozoa</taxon>
        <taxon>Arthropoda</taxon>
        <taxon>Hexapoda</taxon>
        <taxon>Insecta</taxon>
        <taxon>Pterygota</taxon>
        <taxon>Neoptera</taxon>
        <taxon>Polyneoptera</taxon>
        <taxon>Phasmatodea</taxon>
        <taxon>Timematodea</taxon>
        <taxon>Timematoidea</taxon>
        <taxon>Timematidae</taxon>
        <taxon>Timema</taxon>
    </lineage>
</organism>
<dbReference type="InterPro" id="IPR027417">
    <property type="entry name" value="P-loop_NTPase"/>
</dbReference>
<keyword evidence="1" id="KW-0547">Nucleotide-binding</keyword>
<gene>
    <name evidence="4" type="ORF">TTEB3V08_LOCUS5107</name>
</gene>
<name>A0A7R9IF59_9NEOP</name>
<protein>
    <recommendedName>
        <fullName evidence="5">Cytosolic Fe-S cluster assembly factor CFD1</fullName>
    </recommendedName>
</protein>
<evidence type="ECO:0000256" key="1">
    <source>
        <dbReference type="ARBA" id="ARBA00022741"/>
    </source>
</evidence>
<dbReference type="InterPro" id="IPR000808">
    <property type="entry name" value="Mrp-like_CS"/>
</dbReference>
<evidence type="ECO:0000313" key="4">
    <source>
        <dbReference type="EMBL" id="CAD7457098.1"/>
    </source>
</evidence>
<dbReference type="SUPFAM" id="SSF52540">
    <property type="entry name" value="P-loop containing nucleoside triphosphate hydrolases"/>
    <property type="match status" value="1"/>
</dbReference>
<dbReference type="GO" id="GO:0005739">
    <property type="term" value="C:mitochondrion"/>
    <property type="evidence" value="ECO:0007669"/>
    <property type="project" value="TreeGrafter"/>
</dbReference>
<evidence type="ECO:0000256" key="3">
    <source>
        <dbReference type="SAM" id="MobiDB-lite"/>
    </source>
</evidence>
<dbReference type="InterPro" id="IPR044304">
    <property type="entry name" value="NUBPL-like"/>
</dbReference>
<dbReference type="EMBL" id="OE001562">
    <property type="protein sequence ID" value="CAD7457098.1"/>
    <property type="molecule type" value="Genomic_DNA"/>
</dbReference>
<dbReference type="PANTHER" id="PTHR42961">
    <property type="entry name" value="IRON-SULFUR PROTEIN NUBPL"/>
    <property type="match status" value="1"/>
</dbReference>
<dbReference type="GO" id="GO:0032981">
    <property type="term" value="P:mitochondrial respiratory chain complex I assembly"/>
    <property type="evidence" value="ECO:0007669"/>
    <property type="project" value="TreeGrafter"/>
</dbReference>
<accession>A0A7R9IF59</accession>
<proteinExistence type="predicted"/>
<evidence type="ECO:0000256" key="2">
    <source>
        <dbReference type="ARBA" id="ARBA00022840"/>
    </source>
</evidence>
<dbReference type="GO" id="GO:0051539">
    <property type="term" value="F:4 iron, 4 sulfur cluster binding"/>
    <property type="evidence" value="ECO:0007669"/>
    <property type="project" value="TreeGrafter"/>
</dbReference>
<reference evidence="4" key="1">
    <citation type="submission" date="2020-11" db="EMBL/GenBank/DDBJ databases">
        <authorList>
            <person name="Tran Van P."/>
        </authorList>
    </citation>
    <scope>NUCLEOTIDE SEQUENCE</scope>
</reference>
<dbReference type="GO" id="GO:0016226">
    <property type="term" value="P:iron-sulfur cluster assembly"/>
    <property type="evidence" value="ECO:0007669"/>
    <property type="project" value="InterPro"/>
</dbReference>
<dbReference type="Pfam" id="PF10609">
    <property type="entry name" value="ParA"/>
    <property type="match status" value="2"/>
</dbReference>
<dbReference type="Gene3D" id="3.40.50.300">
    <property type="entry name" value="P-loop containing nucleotide triphosphate hydrolases"/>
    <property type="match status" value="1"/>
</dbReference>
<dbReference type="InterPro" id="IPR033756">
    <property type="entry name" value="YlxH/NBP35"/>
</dbReference>
<dbReference type="PROSITE" id="PS01215">
    <property type="entry name" value="MRP"/>
    <property type="match status" value="1"/>
</dbReference>
<keyword evidence="2" id="KW-0067">ATP-binding</keyword>
<sequence length="345" mass="37939">MSMGFLVDEKSPVVWRGLMVMSAIDKLTRQVAWGPLDYLIVDTPPGTGDTQLSLIQNIPLSGWFGADITEFELYRLLKVQERMYRKGVLLVTTPQTAALQVARRGIVLFQKLQVPVVGLVENMSSVTCAKCQHSTPIFGQGTAKMAAELDITVLESIPLHSSISKNSDKGSPVVVSCPDSEQAAAYRSLAQKSRAGPHGERVQGGPTSPEPGLPQQLYDGVERSHRVALGAVMVDVVVERGRRRLVILQFHRALASFSRAVVGITTLLWFVGEERSILKAAYPHLRGGREWISHLGKTSPSRPDWDSNLDLPVVGRPVQHESNALDHPIFQFKCRLTLSRPAIQP</sequence>
<dbReference type="PANTHER" id="PTHR42961:SF2">
    <property type="entry name" value="IRON-SULFUR PROTEIN NUBPL"/>
    <property type="match status" value="1"/>
</dbReference>
<dbReference type="AlphaFoldDB" id="A0A7R9IF59"/>
<feature type="region of interest" description="Disordered" evidence="3">
    <location>
        <begin position="187"/>
        <end position="217"/>
    </location>
</feature>